<keyword evidence="2" id="KW-0472">Membrane</keyword>
<evidence type="ECO:0000313" key="3">
    <source>
        <dbReference type="EMBL" id="KAH3822189.1"/>
    </source>
</evidence>
<accession>A0A9D4GRW4</accession>
<protein>
    <submittedName>
        <fullName evidence="3">Uncharacterized protein</fullName>
    </submittedName>
</protein>
<gene>
    <name evidence="3" type="ORF">DPMN_123962</name>
</gene>
<dbReference type="EMBL" id="JAIWYP010000005">
    <property type="protein sequence ID" value="KAH3822189.1"/>
    <property type="molecule type" value="Genomic_DNA"/>
</dbReference>
<keyword evidence="2" id="KW-1133">Transmembrane helix</keyword>
<evidence type="ECO:0000313" key="4">
    <source>
        <dbReference type="Proteomes" id="UP000828390"/>
    </source>
</evidence>
<reference evidence="3" key="2">
    <citation type="submission" date="2020-11" db="EMBL/GenBank/DDBJ databases">
        <authorList>
            <person name="McCartney M.A."/>
            <person name="Auch B."/>
            <person name="Kono T."/>
            <person name="Mallez S."/>
            <person name="Becker A."/>
            <person name="Gohl D.M."/>
            <person name="Silverstein K.A.T."/>
            <person name="Koren S."/>
            <person name="Bechman K.B."/>
            <person name="Herman A."/>
            <person name="Abrahante J.E."/>
            <person name="Garbe J."/>
        </authorList>
    </citation>
    <scope>NUCLEOTIDE SEQUENCE</scope>
    <source>
        <strain evidence="3">Duluth1</strain>
        <tissue evidence="3">Whole animal</tissue>
    </source>
</reference>
<keyword evidence="4" id="KW-1185">Reference proteome</keyword>
<evidence type="ECO:0000256" key="2">
    <source>
        <dbReference type="SAM" id="Phobius"/>
    </source>
</evidence>
<organism evidence="3 4">
    <name type="scientific">Dreissena polymorpha</name>
    <name type="common">Zebra mussel</name>
    <name type="synonym">Mytilus polymorpha</name>
    <dbReference type="NCBI Taxonomy" id="45954"/>
    <lineage>
        <taxon>Eukaryota</taxon>
        <taxon>Metazoa</taxon>
        <taxon>Spiralia</taxon>
        <taxon>Lophotrochozoa</taxon>
        <taxon>Mollusca</taxon>
        <taxon>Bivalvia</taxon>
        <taxon>Autobranchia</taxon>
        <taxon>Heteroconchia</taxon>
        <taxon>Euheterodonta</taxon>
        <taxon>Imparidentia</taxon>
        <taxon>Neoheterodontei</taxon>
        <taxon>Myida</taxon>
        <taxon>Dreissenoidea</taxon>
        <taxon>Dreissenidae</taxon>
        <taxon>Dreissena</taxon>
    </lineage>
</organism>
<dbReference type="AlphaFoldDB" id="A0A9D4GRW4"/>
<name>A0A9D4GRW4_DREPO</name>
<feature type="transmembrane region" description="Helical" evidence="2">
    <location>
        <begin position="211"/>
        <end position="232"/>
    </location>
</feature>
<proteinExistence type="predicted"/>
<sequence length="332" mass="35522">MSAFTRLAITLSGSVLAPVELRCHHNVSERTGDVDTGSLMSETSTTQIITYAENHTLPNNVSQWTIDAGIGSLMSETQQTTNSQNHTSPYNVSEGTGDADIVSLMTSQTISNAENHTLSYNVSGWTDYADLGSLMPETTTTKPITNSTKKKSPLESIDLPDILCGLCRQQEDKELLMMYIVTTSTTTSTTQTTTASSTTTAAIDQQSILQIGPIVGGAVAGIILVVVLVGLVQKPGDAADVDDTSAQNAVDSNNRKAKKDQSPDPDVDRTLIPVHSYLELEPDNTYDNTYDYVTECGLRPKMALPPPPDDKGGPLSSKMCSADNRFVLAAIV</sequence>
<keyword evidence="2" id="KW-0812">Transmembrane</keyword>
<reference evidence="3" key="1">
    <citation type="journal article" date="2019" name="bioRxiv">
        <title>The Genome of the Zebra Mussel, Dreissena polymorpha: A Resource for Invasive Species Research.</title>
        <authorList>
            <person name="McCartney M.A."/>
            <person name="Auch B."/>
            <person name="Kono T."/>
            <person name="Mallez S."/>
            <person name="Zhang Y."/>
            <person name="Obille A."/>
            <person name="Becker A."/>
            <person name="Abrahante J.E."/>
            <person name="Garbe J."/>
            <person name="Badalamenti J.P."/>
            <person name="Herman A."/>
            <person name="Mangelson H."/>
            <person name="Liachko I."/>
            <person name="Sullivan S."/>
            <person name="Sone E.D."/>
            <person name="Koren S."/>
            <person name="Silverstein K.A.T."/>
            <person name="Beckman K.B."/>
            <person name="Gohl D.M."/>
        </authorList>
    </citation>
    <scope>NUCLEOTIDE SEQUENCE</scope>
    <source>
        <strain evidence="3">Duluth1</strain>
        <tissue evidence="3">Whole animal</tissue>
    </source>
</reference>
<evidence type="ECO:0000256" key="1">
    <source>
        <dbReference type="SAM" id="MobiDB-lite"/>
    </source>
</evidence>
<dbReference type="Proteomes" id="UP000828390">
    <property type="component" value="Unassembled WGS sequence"/>
</dbReference>
<comment type="caution">
    <text evidence="3">The sequence shown here is derived from an EMBL/GenBank/DDBJ whole genome shotgun (WGS) entry which is preliminary data.</text>
</comment>
<feature type="region of interest" description="Disordered" evidence="1">
    <location>
        <begin position="237"/>
        <end position="269"/>
    </location>
</feature>
<feature type="compositionally biased region" description="Basic and acidic residues" evidence="1">
    <location>
        <begin position="259"/>
        <end position="269"/>
    </location>
</feature>